<dbReference type="OrthoDB" id="6351423at2759"/>
<protein>
    <submittedName>
        <fullName evidence="4">Uncharacterized protein</fullName>
    </submittedName>
</protein>
<keyword evidence="1" id="KW-0469">Meiosis</keyword>
<organism evidence="4 5">
    <name type="scientific">Mytilus galloprovincialis</name>
    <name type="common">Mediterranean mussel</name>
    <dbReference type="NCBI Taxonomy" id="29158"/>
    <lineage>
        <taxon>Eukaryota</taxon>
        <taxon>Metazoa</taxon>
        <taxon>Spiralia</taxon>
        <taxon>Lophotrochozoa</taxon>
        <taxon>Mollusca</taxon>
        <taxon>Bivalvia</taxon>
        <taxon>Autobranchia</taxon>
        <taxon>Pteriomorphia</taxon>
        <taxon>Mytilida</taxon>
        <taxon>Mytiloidea</taxon>
        <taxon>Mytilidae</taxon>
        <taxon>Mytilinae</taxon>
        <taxon>Mytilus</taxon>
    </lineage>
</organism>
<dbReference type="InterPro" id="IPR025888">
    <property type="entry name" value="MEI4"/>
</dbReference>
<keyword evidence="5" id="KW-1185">Reference proteome</keyword>
<evidence type="ECO:0000313" key="5">
    <source>
        <dbReference type="Proteomes" id="UP000596742"/>
    </source>
</evidence>
<keyword evidence="3" id="KW-0175">Coiled coil</keyword>
<dbReference type="PANTHER" id="PTHR28575">
    <property type="entry name" value="MEIOSIS-SPECIFIC PROTEIN MEI4"/>
    <property type="match status" value="1"/>
</dbReference>
<feature type="coiled-coil region" evidence="3">
    <location>
        <begin position="27"/>
        <end position="61"/>
    </location>
</feature>
<dbReference type="Proteomes" id="UP000596742">
    <property type="component" value="Unassembled WGS sequence"/>
</dbReference>
<evidence type="ECO:0000256" key="1">
    <source>
        <dbReference type="ARBA" id="ARBA00023254"/>
    </source>
</evidence>
<dbReference type="GO" id="GO:0048477">
    <property type="term" value="P:oogenesis"/>
    <property type="evidence" value="ECO:0007669"/>
    <property type="project" value="TreeGrafter"/>
</dbReference>
<name>A0A8B6H742_MYTGA</name>
<dbReference type="PANTHER" id="PTHR28575:SF1">
    <property type="entry name" value="MEIOSIS-SPECIFIC PROTEIN MEI4"/>
    <property type="match status" value="1"/>
</dbReference>
<dbReference type="EMBL" id="UYJE01009552">
    <property type="protein sequence ID" value="VDI74387.1"/>
    <property type="molecule type" value="Genomic_DNA"/>
</dbReference>
<evidence type="ECO:0000256" key="3">
    <source>
        <dbReference type="SAM" id="Coils"/>
    </source>
</evidence>
<gene>
    <name evidence="4" type="ORF">MGAL_10B008964</name>
</gene>
<evidence type="ECO:0000313" key="4">
    <source>
        <dbReference type="EMBL" id="VDI74387.1"/>
    </source>
</evidence>
<dbReference type="GO" id="GO:0042138">
    <property type="term" value="P:meiotic DNA double-strand break formation"/>
    <property type="evidence" value="ECO:0007669"/>
    <property type="project" value="InterPro"/>
</dbReference>
<reference evidence="4" key="1">
    <citation type="submission" date="2018-11" db="EMBL/GenBank/DDBJ databases">
        <authorList>
            <person name="Alioto T."/>
            <person name="Alioto T."/>
        </authorList>
    </citation>
    <scope>NUCLEOTIDE SEQUENCE</scope>
</reference>
<dbReference type="GO" id="GO:0000800">
    <property type="term" value="C:lateral element"/>
    <property type="evidence" value="ECO:0007669"/>
    <property type="project" value="TreeGrafter"/>
</dbReference>
<dbReference type="GO" id="GO:0007129">
    <property type="term" value="P:homologous chromosome pairing at meiosis"/>
    <property type="evidence" value="ECO:0007669"/>
    <property type="project" value="TreeGrafter"/>
</dbReference>
<sequence>MKMAIAMACIRSKPEGLTAKEYTEQLCQNYLQKQQECQDKLKSAENEILQLRQQLVLQSTLGQNAFLPLRNTVQAEEPQCLTPPSSGTTTCTVQSTTDNSKLIQNTAFLQSILNLQSITRTPQLTSVTYTTLKNSLTMVKYCIENEANIPLSSIQKNVHVIMGVLDSEKIVDLVQVVDCIIDIVMCILNMLLFKEHESMEEAECLVTLVTSFCHVKLFERIVKMTLTVIEEFSNHLRNVQQKKEEIDLLKYWNLYNVFKILENIFHKHREHSLMMSSDFVDMINERLDETLLHLTDPFPLFAHAVWKIQGILNQIVSESQQ</sequence>
<evidence type="ECO:0000256" key="2">
    <source>
        <dbReference type="ARBA" id="ARBA00093453"/>
    </source>
</evidence>
<comment type="similarity">
    <text evidence="2">Belongs to the MEI4L family.</text>
</comment>
<accession>A0A8B6H742</accession>
<comment type="caution">
    <text evidence="4">The sequence shown here is derived from an EMBL/GenBank/DDBJ whole genome shotgun (WGS) entry which is preliminary data.</text>
</comment>
<dbReference type="Pfam" id="PF13971">
    <property type="entry name" value="Mei4"/>
    <property type="match status" value="1"/>
</dbReference>
<proteinExistence type="inferred from homology"/>
<dbReference type="GO" id="GO:0007283">
    <property type="term" value="P:spermatogenesis"/>
    <property type="evidence" value="ECO:0007669"/>
    <property type="project" value="TreeGrafter"/>
</dbReference>
<dbReference type="AlphaFoldDB" id="A0A8B6H742"/>
<dbReference type="GO" id="GO:0006310">
    <property type="term" value="P:DNA recombination"/>
    <property type="evidence" value="ECO:0007669"/>
    <property type="project" value="InterPro"/>
</dbReference>